<sequence length="665" mass="75167">MSFILFNRINRSFISKLYLCSVTSCRTYARNRVAKNHRETLTSRNKRIKSIDELVRPIVVPINKTADSTLHDFEGNEALNRDAISIILTEFSKRPTIRELAEENGISDKLFMKAFTSFRQHCLNVDALDPMLKVTLSDIINHGHSVDTLFMYYLSHARKVYPHLESLEDLKLISDLTQPHNWYPEARNIQRKIVFHAGPTNSGKTHAALERFKEAKSGVYLGPLRLLANEIFSKMNAAGVPCDLVTGEERNFAIDKMNPSNHLSSTVEMLSTQMEVEVAIIDEIQMIRDSQRGWAFTRALLGACAQEVHLCGEKAAIKMVKRLLDPIGEHVDVVEYERRSPLTISTHGLGDIRRVEDGDAIVCFSRKSIFGITKLLENFGISCAVIYGDLPPGAKLSQAAKFNDPNDPVNVIVATDAIGMGLNLNIKRVIFNSLIKPPNGELIPTYAALQIAGRAGRYGTAYSQGKVMTLRNEDMGLLHTILSKPVDEIEKAGIAPTFEQIETFAYHLPHASFVNLLDIFVSVCSVSDDYFICSVQQIRELAELIDSIRLSLRERYTFCLVPIKVDRKVVATTFVKIVRRHSTGQQITYDWFCSILNWPLKPAKRVDDLKNLEQVYETIEAYLWLSLRMPDAFPDEILVRQMEKELEELIQEGVDRLLASHPDES</sequence>
<evidence type="ECO:0000313" key="2">
    <source>
        <dbReference type="WBParaSite" id="ES5_v2.g7277.t1"/>
    </source>
</evidence>
<evidence type="ECO:0000313" key="1">
    <source>
        <dbReference type="Proteomes" id="UP000887579"/>
    </source>
</evidence>
<name>A0AC34GR88_9BILA</name>
<dbReference type="WBParaSite" id="ES5_v2.g7277.t1">
    <property type="protein sequence ID" value="ES5_v2.g7277.t1"/>
    <property type="gene ID" value="ES5_v2.g7277"/>
</dbReference>
<protein>
    <submittedName>
        <fullName evidence="2">RNA helicase</fullName>
    </submittedName>
</protein>
<reference evidence="2" key="1">
    <citation type="submission" date="2022-11" db="UniProtKB">
        <authorList>
            <consortium name="WormBaseParasite"/>
        </authorList>
    </citation>
    <scope>IDENTIFICATION</scope>
</reference>
<proteinExistence type="predicted"/>
<accession>A0AC34GR88</accession>
<dbReference type="Proteomes" id="UP000887579">
    <property type="component" value="Unplaced"/>
</dbReference>
<organism evidence="1 2">
    <name type="scientific">Panagrolaimus sp. ES5</name>
    <dbReference type="NCBI Taxonomy" id="591445"/>
    <lineage>
        <taxon>Eukaryota</taxon>
        <taxon>Metazoa</taxon>
        <taxon>Ecdysozoa</taxon>
        <taxon>Nematoda</taxon>
        <taxon>Chromadorea</taxon>
        <taxon>Rhabditida</taxon>
        <taxon>Tylenchina</taxon>
        <taxon>Panagrolaimomorpha</taxon>
        <taxon>Panagrolaimoidea</taxon>
        <taxon>Panagrolaimidae</taxon>
        <taxon>Panagrolaimus</taxon>
    </lineage>
</organism>